<evidence type="ECO:0000256" key="8">
    <source>
        <dbReference type="ARBA" id="ARBA00022989"/>
    </source>
</evidence>
<evidence type="ECO:0000256" key="7">
    <source>
        <dbReference type="ARBA" id="ARBA00022824"/>
    </source>
</evidence>
<keyword evidence="5 11" id="KW-0808">Transferase</keyword>
<dbReference type="PANTHER" id="PTHR22760">
    <property type="entry name" value="GLYCOSYLTRANSFERASE"/>
    <property type="match status" value="1"/>
</dbReference>
<evidence type="ECO:0000256" key="6">
    <source>
        <dbReference type="ARBA" id="ARBA00022692"/>
    </source>
</evidence>
<feature type="transmembrane region" description="Helical" evidence="10">
    <location>
        <begin position="112"/>
        <end position="132"/>
    </location>
</feature>
<dbReference type="EC" id="2.4.1.-" evidence="10"/>
<evidence type="ECO:0000256" key="2">
    <source>
        <dbReference type="ARBA" id="ARBA00004922"/>
    </source>
</evidence>
<feature type="transmembrane region" description="Helical" evidence="10">
    <location>
        <begin position="393"/>
        <end position="415"/>
    </location>
</feature>
<dbReference type="AlphaFoldDB" id="A0A420I5T4"/>
<evidence type="ECO:0000256" key="1">
    <source>
        <dbReference type="ARBA" id="ARBA00004477"/>
    </source>
</evidence>
<dbReference type="GO" id="GO:0005789">
    <property type="term" value="C:endoplasmic reticulum membrane"/>
    <property type="evidence" value="ECO:0007669"/>
    <property type="project" value="UniProtKB-SubCell"/>
</dbReference>
<evidence type="ECO:0000313" key="12">
    <source>
        <dbReference type="Proteomes" id="UP000286134"/>
    </source>
</evidence>
<proteinExistence type="inferred from homology"/>
<evidence type="ECO:0000256" key="9">
    <source>
        <dbReference type="ARBA" id="ARBA00023136"/>
    </source>
</evidence>
<comment type="subcellular location">
    <subcellularLocation>
        <location evidence="1 10">Endoplasmic reticulum membrane</location>
        <topology evidence="1 10">Multi-pass membrane protein</topology>
    </subcellularLocation>
</comment>
<keyword evidence="4 10" id="KW-0328">Glycosyltransferase</keyword>
<protein>
    <recommendedName>
        <fullName evidence="10">Mannosyltransferase</fullName>
        <ecNumber evidence="10">2.4.1.-</ecNumber>
    </recommendedName>
</protein>
<feature type="transmembrane region" description="Helical" evidence="10">
    <location>
        <begin position="187"/>
        <end position="211"/>
    </location>
</feature>
<dbReference type="OrthoDB" id="497541at2759"/>
<feature type="transmembrane region" description="Helical" evidence="10">
    <location>
        <begin position="359"/>
        <end position="381"/>
    </location>
</feature>
<feature type="transmembrane region" description="Helical" evidence="10">
    <location>
        <begin position="30"/>
        <end position="49"/>
    </location>
</feature>
<dbReference type="GO" id="GO:0000026">
    <property type="term" value="F:alpha-1,2-mannosyltransferase activity"/>
    <property type="evidence" value="ECO:0007669"/>
    <property type="project" value="TreeGrafter"/>
</dbReference>
<evidence type="ECO:0000256" key="10">
    <source>
        <dbReference type="RuleBase" id="RU363075"/>
    </source>
</evidence>
<evidence type="ECO:0000256" key="3">
    <source>
        <dbReference type="ARBA" id="ARBA00007063"/>
    </source>
</evidence>
<evidence type="ECO:0000313" key="11">
    <source>
        <dbReference type="EMBL" id="RKF65011.1"/>
    </source>
</evidence>
<comment type="caution">
    <text evidence="11">The sequence shown here is derived from an EMBL/GenBank/DDBJ whole genome shotgun (WGS) entry which is preliminary data.</text>
</comment>
<feature type="transmembrane region" description="Helical" evidence="10">
    <location>
        <begin position="231"/>
        <end position="249"/>
    </location>
</feature>
<dbReference type="GO" id="GO:0006487">
    <property type="term" value="P:protein N-linked glycosylation"/>
    <property type="evidence" value="ECO:0007669"/>
    <property type="project" value="TreeGrafter"/>
</dbReference>
<keyword evidence="8 10" id="KW-1133">Transmembrane helix</keyword>
<dbReference type="STRING" id="212602.A0A420I5T4"/>
<keyword evidence="7 10" id="KW-0256">Endoplasmic reticulum</keyword>
<comment type="similarity">
    <text evidence="3 10">Belongs to the glycosyltransferase 22 family.</text>
</comment>
<dbReference type="EMBL" id="MCFK01001401">
    <property type="protein sequence ID" value="RKF65011.1"/>
    <property type="molecule type" value="Genomic_DNA"/>
</dbReference>
<dbReference type="Proteomes" id="UP000286134">
    <property type="component" value="Unassembled WGS sequence"/>
</dbReference>
<organism evidence="11 12">
    <name type="scientific">Erysiphe neolycopersici</name>
    <dbReference type="NCBI Taxonomy" id="212602"/>
    <lineage>
        <taxon>Eukaryota</taxon>
        <taxon>Fungi</taxon>
        <taxon>Dikarya</taxon>
        <taxon>Ascomycota</taxon>
        <taxon>Pezizomycotina</taxon>
        <taxon>Leotiomycetes</taxon>
        <taxon>Erysiphales</taxon>
        <taxon>Erysiphaceae</taxon>
        <taxon>Erysiphe</taxon>
    </lineage>
</organism>
<dbReference type="PANTHER" id="PTHR22760:SF2">
    <property type="entry name" value="ALPHA-1,2-MANNOSYLTRANSFERASE ALG9"/>
    <property type="match status" value="1"/>
</dbReference>
<dbReference type="UniPathway" id="UPA00378"/>
<name>A0A420I5T4_9PEZI</name>
<dbReference type="Pfam" id="PF03901">
    <property type="entry name" value="Glyco_transf_22"/>
    <property type="match status" value="1"/>
</dbReference>
<keyword evidence="6 10" id="KW-0812">Transmembrane</keyword>
<evidence type="ECO:0000256" key="4">
    <source>
        <dbReference type="ARBA" id="ARBA00022676"/>
    </source>
</evidence>
<sequence length="601" mass="69283">MPKHEKERLDQYSQVKNRVYCNISPRIHHVGPFLIFLTANILAALYVAIHDCDETFNYWEPTHYISHGYGLQTWEYSPDFAIRSWLYVVLHAAIGILRKLLPNYTKVAEFYFIRYVLALICSLCQSVMFLAIKNTLNIRIAIVFLVSMIFSPGMYHASVSFLPSSFSMYTTILGMSAFMDIERKKKTIFHGIIWFSFGGIIGWPFSLVLAAPFLLEEIFLAFKMNGDAFTLLIWQFRQAILASLFILSGEILISGLFYRRLVIVPLNIVLYNVLSGPGPNLYGTESWHFYIRNLFLNFNIWFLLSIISLPLYVLQKATFRDNQSTEKTIRGITLLSPFYLWLIIFSFQPHKEERFMYPAYPSLILNAAISLHLLLSAFGNLASKRYLGKLPGWIKLSLAVSILLASMILGIARIYGIVTAYSAPLYIYEPLSNKGSNDNVVCFGKEWYRFPSSYHLPKNMHAKFIKSEFRGLLPGEFSEIDVENGFRSGTWMIPSGMNDQNLEDVGKYIEINACDFLVDTYYHLGNEPSPLESNYILDTANWEIIHCVPFLDASKTSLLGRVIWVPEIQNFLPLRWRSVWSSKVNMRKWGKHCLLKRRAKN</sequence>
<feature type="transmembrane region" description="Helical" evidence="10">
    <location>
        <begin position="327"/>
        <end position="347"/>
    </location>
</feature>
<feature type="transmembrane region" description="Helical" evidence="10">
    <location>
        <begin position="80"/>
        <end position="100"/>
    </location>
</feature>
<evidence type="ECO:0000256" key="5">
    <source>
        <dbReference type="ARBA" id="ARBA00022679"/>
    </source>
</evidence>
<accession>A0A420I5T4</accession>
<keyword evidence="12" id="KW-1185">Reference proteome</keyword>
<gene>
    <name evidence="11" type="ORF">OnM2_014013</name>
</gene>
<feature type="transmembrane region" description="Helical" evidence="10">
    <location>
        <begin position="256"/>
        <end position="274"/>
    </location>
</feature>
<dbReference type="InterPro" id="IPR005599">
    <property type="entry name" value="GPI_mannosylTrfase"/>
</dbReference>
<comment type="pathway">
    <text evidence="2">Protein modification; protein glycosylation.</text>
</comment>
<reference evidence="11 12" key="1">
    <citation type="journal article" date="2018" name="BMC Genomics">
        <title>Comparative genome analyses reveal sequence features reflecting distinct modes of host-adaptation between dicot and monocot powdery mildew.</title>
        <authorList>
            <person name="Wu Y."/>
            <person name="Ma X."/>
            <person name="Pan Z."/>
            <person name="Kale S.D."/>
            <person name="Song Y."/>
            <person name="King H."/>
            <person name="Zhang Q."/>
            <person name="Presley C."/>
            <person name="Deng X."/>
            <person name="Wei C.I."/>
            <person name="Xiao S."/>
        </authorList>
    </citation>
    <scope>NUCLEOTIDE SEQUENCE [LARGE SCALE GENOMIC DNA]</scope>
    <source>
        <strain evidence="11">UMSG2</strain>
    </source>
</reference>
<feature type="transmembrane region" description="Helical" evidence="10">
    <location>
        <begin position="294"/>
        <end position="315"/>
    </location>
</feature>
<keyword evidence="9 10" id="KW-0472">Membrane</keyword>